<dbReference type="GO" id="GO:0008237">
    <property type="term" value="F:metallopeptidase activity"/>
    <property type="evidence" value="ECO:0007669"/>
    <property type="project" value="UniProtKB-KW"/>
</dbReference>
<sequence>MSNYFISIKELPSSEQPRERLRDFGPQALSDAEILAILLRVGVQGMNVLQLAQLLLREHGGWHGLQKIEFSDLCRIRGMGEAKAAHIKAALEIGRRLLLAAPNQPLQITSPADVVGLLQVEMSHLDKEHLRVVILNTKNHVLKIENVTIGSLNSASVRIAEVFREPIRLNAAAIIVVHNHPSGDPTPSPDDILVTKQLIQAGQLLDIDVLDHLVIGQARWVSMRERRLAWL</sequence>
<dbReference type="InterPro" id="IPR010994">
    <property type="entry name" value="RuvA_2-like"/>
</dbReference>
<dbReference type="NCBIfam" id="NF000642">
    <property type="entry name" value="PRK00024.1"/>
    <property type="match status" value="1"/>
</dbReference>
<protein>
    <submittedName>
        <fullName evidence="9">DNA repair protein RadC</fullName>
    </submittedName>
</protein>
<dbReference type="InterPro" id="IPR020891">
    <property type="entry name" value="UPF0758_CS"/>
</dbReference>
<comment type="caution">
    <text evidence="9">The sequence shown here is derived from an EMBL/GenBank/DDBJ whole genome shotgun (WGS) entry which is preliminary data.</text>
</comment>
<accession>A0A0P6Y3I5</accession>
<dbReference type="GO" id="GO:0046872">
    <property type="term" value="F:metal ion binding"/>
    <property type="evidence" value="ECO:0007669"/>
    <property type="project" value="UniProtKB-KW"/>
</dbReference>
<evidence type="ECO:0000256" key="3">
    <source>
        <dbReference type="ARBA" id="ARBA00022723"/>
    </source>
</evidence>
<dbReference type="PANTHER" id="PTHR30471:SF3">
    <property type="entry name" value="UPF0758 PROTEIN YEES-RELATED"/>
    <property type="match status" value="1"/>
</dbReference>
<keyword evidence="3" id="KW-0479">Metal-binding</keyword>
<dbReference type="EMBL" id="LGKP01000046">
    <property type="protein sequence ID" value="KPL79489.1"/>
    <property type="molecule type" value="Genomic_DNA"/>
</dbReference>
<dbReference type="InterPro" id="IPR025657">
    <property type="entry name" value="RadC_JAB"/>
</dbReference>
<dbReference type="InterPro" id="IPR001405">
    <property type="entry name" value="UPF0758"/>
</dbReference>
<evidence type="ECO:0000259" key="8">
    <source>
        <dbReference type="PROSITE" id="PS50249"/>
    </source>
</evidence>
<proteinExistence type="inferred from homology"/>
<dbReference type="InterPro" id="IPR046778">
    <property type="entry name" value="UPF0758_N"/>
</dbReference>
<keyword evidence="10" id="KW-1185">Reference proteome</keyword>
<dbReference type="OrthoDB" id="9804482at2"/>
<keyword evidence="6" id="KW-0482">Metalloprotease</keyword>
<keyword evidence="4" id="KW-0378">Hydrolase</keyword>
<dbReference type="InterPro" id="IPR037518">
    <property type="entry name" value="MPN"/>
</dbReference>
<dbReference type="RefSeq" id="WP_054537458.1">
    <property type="nucleotide sequence ID" value="NZ_LGKP01000046.1"/>
</dbReference>
<dbReference type="Pfam" id="PF04002">
    <property type="entry name" value="RadC"/>
    <property type="match status" value="1"/>
</dbReference>
<dbReference type="STRING" id="70996.SE18_26395"/>
<dbReference type="GO" id="GO:0006508">
    <property type="term" value="P:proteolysis"/>
    <property type="evidence" value="ECO:0007669"/>
    <property type="project" value="UniProtKB-KW"/>
</dbReference>
<dbReference type="AlphaFoldDB" id="A0A0P6Y3I5"/>
<evidence type="ECO:0000256" key="7">
    <source>
        <dbReference type="RuleBase" id="RU003797"/>
    </source>
</evidence>
<keyword evidence="5" id="KW-0862">Zinc</keyword>
<name>A0A0P6Y3I5_9CHLR</name>
<dbReference type="SUPFAM" id="SSF47781">
    <property type="entry name" value="RuvA domain 2-like"/>
    <property type="match status" value="1"/>
</dbReference>
<feature type="domain" description="MPN" evidence="8">
    <location>
        <begin position="107"/>
        <end position="229"/>
    </location>
</feature>
<dbReference type="CDD" id="cd08071">
    <property type="entry name" value="MPN_DUF2466"/>
    <property type="match status" value="1"/>
</dbReference>
<evidence type="ECO:0000313" key="10">
    <source>
        <dbReference type="Proteomes" id="UP000050277"/>
    </source>
</evidence>
<dbReference type="SUPFAM" id="SSF102712">
    <property type="entry name" value="JAB1/MPN domain"/>
    <property type="match status" value="1"/>
</dbReference>
<evidence type="ECO:0000256" key="1">
    <source>
        <dbReference type="ARBA" id="ARBA00010243"/>
    </source>
</evidence>
<dbReference type="Proteomes" id="UP000050277">
    <property type="component" value="Unassembled WGS sequence"/>
</dbReference>
<evidence type="ECO:0000256" key="6">
    <source>
        <dbReference type="ARBA" id="ARBA00023049"/>
    </source>
</evidence>
<dbReference type="PROSITE" id="PS50249">
    <property type="entry name" value="MPN"/>
    <property type="match status" value="1"/>
</dbReference>
<comment type="similarity">
    <text evidence="1 7">Belongs to the UPF0758 family.</text>
</comment>
<evidence type="ECO:0000256" key="2">
    <source>
        <dbReference type="ARBA" id="ARBA00022670"/>
    </source>
</evidence>
<keyword evidence="2" id="KW-0645">Protease</keyword>
<dbReference type="PANTHER" id="PTHR30471">
    <property type="entry name" value="DNA REPAIR PROTEIN RADC"/>
    <property type="match status" value="1"/>
</dbReference>
<dbReference type="PROSITE" id="PS01302">
    <property type="entry name" value="UPF0758"/>
    <property type="match status" value="1"/>
</dbReference>
<dbReference type="Pfam" id="PF20582">
    <property type="entry name" value="UPF0758_N"/>
    <property type="match status" value="1"/>
</dbReference>
<evidence type="ECO:0000256" key="4">
    <source>
        <dbReference type="ARBA" id="ARBA00022801"/>
    </source>
</evidence>
<organism evidence="9 10">
    <name type="scientific">Herpetosiphon geysericola</name>
    <dbReference type="NCBI Taxonomy" id="70996"/>
    <lineage>
        <taxon>Bacteria</taxon>
        <taxon>Bacillati</taxon>
        <taxon>Chloroflexota</taxon>
        <taxon>Chloroflexia</taxon>
        <taxon>Herpetosiphonales</taxon>
        <taxon>Herpetosiphonaceae</taxon>
        <taxon>Herpetosiphon</taxon>
    </lineage>
</organism>
<evidence type="ECO:0000313" key="9">
    <source>
        <dbReference type="EMBL" id="KPL79489.1"/>
    </source>
</evidence>
<evidence type="ECO:0000256" key="5">
    <source>
        <dbReference type="ARBA" id="ARBA00022833"/>
    </source>
</evidence>
<reference evidence="9 10" key="1">
    <citation type="submission" date="2015-07" db="EMBL/GenBank/DDBJ databases">
        <title>Whole genome sequence of Herpetosiphon geysericola DSM 7119.</title>
        <authorList>
            <person name="Hemp J."/>
            <person name="Ward L.M."/>
            <person name="Pace L.A."/>
            <person name="Fischer W.W."/>
        </authorList>
    </citation>
    <scope>NUCLEOTIDE SEQUENCE [LARGE SCALE GENOMIC DNA]</scope>
    <source>
        <strain evidence="9 10">DSM 7119</strain>
    </source>
</reference>
<dbReference type="NCBIfam" id="TIGR00608">
    <property type="entry name" value="radc"/>
    <property type="match status" value="1"/>
</dbReference>
<dbReference type="Gene3D" id="3.40.140.10">
    <property type="entry name" value="Cytidine Deaminase, domain 2"/>
    <property type="match status" value="1"/>
</dbReference>
<dbReference type="PATRIC" id="fig|70996.4.peg.1808"/>
<gene>
    <name evidence="9" type="ORF">SE18_26395</name>
</gene>